<proteinExistence type="predicted"/>
<evidence type="ECO:0000313" key="2">
    <source>
        <dbReference type="Proteomes" id="UP000197781"/>
    </source>
</evidence>
<protein>
    <recommendedName>
        <fullName evidence="3">DUF4127 domain-containing protein</fullName>
    </recommendedName>
</protein>
<name>A0A220MK63_9BACL</name>
<sequence>MKKLRVVISTLAMAALVTGMVPFTQTSTVAAKKASPKPIAKVALVPLDDRPVNTYFPQMSARAGGVEVIMPDDDMLGHFMTPGDGEEIGDWLVEQASKVDGSVISVSMLAYGGLVASRTDQQSYADALSNIEAIKRLRDKHSKKPIYVFDTIQRLAVTATDPETLKYYEQIREWAILYDEVHNLGMTEKKDRLDQLEREIPESVLEDYLNARERNHKINSLLIDWVEDGTIDYLVLAQDDAAPHGLHRAERETLVKKAKELDVEDRVAIFPGADEVGTVLLSRFALNDMRIHPKVAVEYSGIDGSEWTAPFEDTTFDVNVEKHIIAAGGKPVRDEDDADIVLMINSPKKKGQSNAERREDLDAFVEEINDLLEEGKQVAITDVTITNKADPELIERLQEEVKLPELFAYTAWGTAGNNMGSALGQALQRSAFLEKGNQFGVPLTVDAAETHINLLLSSFVNDHHYRNEVMVEARNLVKELNGNEWNLGDDYDEVNDFVRDALTPHVEEWYENYFANQSLVIGKRGKNTFEGEIVELTDKEIKLPWERLFEVFVGPEVKIERE</sequence>
<dbReference type="RefSeq" id="WP_088909071.1">
    <property type="nucleotide sequence ID" value="NZ_CP018145.1"/>
</dbReference>
<dbReference type="KEGG" id="bfm:BP422_18725"/>
<dbReference type="AlphaFoldDB" id="A0A220MK63"/>
<dbReference type="EMBL" id="CP018145">
    <property type="protein sequence ID" value="ASJ55401.1"/>
    <property type="molecule type" value="Genomic_DNA"/>
</dbReference>
<evidence type="ECO:0008006" key="3">
    <source>
        <dbReference type="Google" id="ProtNLM"/>
    </source>
</evidence>
<accession>A0A220MK63</accession>
<organism evidence="1 2">
    <name type="scientific">Brevibacillus formosus</name>
    <dbReference type="NCBI Taxonomy" id="54913"/>
    <lineage>
        <taxon>Bacteria</taxon>
        <taxon>Bacillati</taxon>
        <taxon>Bacillota</taxon>
        <taxon>Bacilli</taxon>
        <taxon>Bacillales</taxon>
        <taxon>Paenibacillaceae</taxon>
        <taxon>Brevibacillus</taxon>
    </lineage>
</organism>
<evidence type="ECO:0000313" key="1">
    <source>
        <dbReference type="EMBL" id="ASJ55401.1"/>
    </source>
</evidence>
<dbReference type="Pfam" id="PF13552">
    <property type="entry name" value="DUF4127"/>
    <property type="match status" value="1"/>
</dbReference>
<reference evidence="1 2" key="1">
    <citation type="submission" date="2016-11" db="EMBL/GenBank/DDBJ databases">
        <authorList>
            <person name="Jaros S."/>
            <person name="Januszkiewicz K."/>
            <person name="Wedrychowicz H."/>
        </authorList>
    </citation>
    <scope>NUCLEOTIDE SEQUENCE [LARGE SCALE GENOMIC DNA]</scope>
    <source>
        <strain evidence="1 2">NF2</strain>
    </source>
</reference>
<dbReference type="InterPro" id="IPR025394">
    <property type="entry name" value="DUF4127"/>
</dbReference>
<dbReference type="Proteomes" id="UP000197781">
    <property type="component" value="Chromosome"/>
</dbReference>
<gene>
    <name evidence="1" type="ORF">BP422_18725</name>
</gene>